<feature type="compositionally biased region" description="Basic and acidic residues" evidence="1">
    <location>
        <begin position="272"/>
        <end position="283"/>
    </location>
</feature>
<proteinExistence type="predicted"/>
<protein>
    <recommendedName>
        <fullName evidence="2">DBP10 C-terminal domain-containing protein</fullName>
    </recommendedName>
</protein>
<dbReference type="Pfam" id="PF08147">
    <property type="entry name" value="DBP10CT"/>
    <property type="match status" value="1"/>
</dbReference>
<dbReference type="GO" id="GO:0003724">
    <property type="term" value="F:RNA helicase activity"/>
    <property type="evidence" value="ECO:0007669"/>
    <property type="project" value="InterPro"/>
</dbReference>
<dbReference type="GO" id="GO:0005634">
    <property type="term" value="C:nucleus"/>
    <property type="evidence" value="ECO:0007669"/>
    <property type="project" value="InterPro"/>
</dbReference>
<name>A0A388KC43_CHABU</name>
<dbReference type="OrthoDB" id="1747189at2759"/>
<feature type="compositionally biased region" description="Gly residues" evidence="1">
    <location>
        <begin position="366"/>
        <end position="379"/>
    </location>
</feature>
<dbReference type="AlphaFoldDB" id="A0A388KC43"/>
<dbReference type="Proteomes" id="UP000265515">
    <property type="component" value="Unassembled WGS sequence"/>
</dbReference>
<feature type="domain" description="DBP10 C-terminal" evidence="2">
    <location>
        <begin position="116"/>
        <end position="178"/>
    </location>
</feature>
<feature type="compositionally biased region" description="Gly residues" evidence="1">
    <location>
        <begin position="330"/>
        <end position="356"/>
    </location>
</feature>
<feature type="region of interest" description="Disordered" evidence="1">
    <location>
        <begin position="29"/>
        <end position="86"/>
    </location>
</feature>
<feature type="compositionally biased region" description="Gly residues" evidence="1">
    <location>
        <begin position="216"/>
        <end position="228"/>
    </location>
</feature>
<evidence type="ECO:0000259" key="2">
    <source>
        <dbReference type="SMART" id="SM01123"/>
    </source>
</evidence>
<feature type="compositionally biased region" description="Gly residues" evidence="1">
    <location>
        <begin position="306"/>
        <end position="320"/>
    </location>
</feature>
<dbReference type="STRING" id="69332.A0A388KC43"/>
<evidence type="ECO:0000256" key="1">
    <source>
        <dbReference type="SAM" id="MobiDB-lite"/>
    </source>
</evidence>
<feature type="compositionally biased region" description="Basic residues" evidence="1">
    <location>
        <begin position="255"/>
        <end position="271"/>
    </location>
</feature>
<evidence type="ECO:0000313" key="4">
    <source>
        <dbReference type="Proteomes" id="UP000265515"/>
    </source>
</evidence>
<dbReference type="InterPro" id="IPR012541">
    <property type="entry name" value="DBP10_C"/>
</dbReference>
<dbReference type="GO" id="GO:0003723">
    <property type="term" value="F:RNA binding"/>
    <property type="evidence" value="ECO:0007669"/>
    <property type="project" value="InterPro"/>
</dbReference>
<evidence type="ECO:0000313" key="3">
    <source>
        <dbReference type="EMBL" id="GBG67628.1"/>
    </source>
</evidence>
<dbReference type="GO" id="GO:0005524">
    <property type="term" value="F:ATP binding"/>
    <property type="evidence" value="ECO:0007669"/>
    <property type="project" value="InterPro"/>
</dbReference>
<feature type="compositionally biased region" description="Basic and acidic residues" evidence="1">
    <location>
        <begin position="29"/>
        <end position="51"/>
    </location>
</feature>
<feature type="compositionally biased region" description="Basic and acidic residues" evidence="1">
    <location>
        <begin position="232"/>
        <end position="254"/>
    </location>
</feature>
<dbReference type="Gramene" id="GBG67628">
    <property type="protein sequence ID" value="GBG67628"/>
    <property type="gene ID" value="CBR_g757"/>
</dbReference>
<feature type="compositionally biased region" description="Acidic residues" evidence="1">
    <location>
        <begin position="52"/>
        <end position="63"/>
    </location>
</feature>
<comment type="caution">
    <text evidence="3">The sequence shown here is derived from an EMBL/GenBank/DDBJ whole genome shotgun (WGS) entry which is preliminary data.</text>
</comment>
<keyword evidence="4" id="KW-1185">Reference proteome</keyword>
<dbReference type="EMBL" id="BFEA01000090">
    <property type="protein sequence ID" value="GBG67628.1"/>
    <property type="molecule type" value="Genomic_DNA"/>
</dbReference>
<feature type="region of interest" description="Disordered" evidence="1">
    <location>
        <begin position="170"/>
        <end position="379"/>
    </location>
</feature>
<feature type="compositionally biased region" description="Gly residues" evidence="1">
    <location>
        <begin position="284"/>
        <end position="296"/>
    </location>
</feature>
<gene>
    <name evidence="3" type="ORF">CBR_g757</name>
</gene>
<accession>A0A388KC43</accession>
<organism evidence="3 4">
    <name type="scientific">Chara braunii</name>
    <name type="common">Braun's stonewort</name>
    <dbReference type="NCBI Taxonomy" id="69332"/>
    <lineage>
        <taxon>Eukaryota</taxon>
        <taxon>Viridiplantae</taxon>
        <taxon>Streptophyta</taxon>
        <taxon>Charophyceae</taxon>
        <taxon>Charales</taxon>
        <taxon>Characeae</taxon>
        <taxon>Chara</taxon>
    </lineage>
</organism>
<reference evidence="3 4" key="1">
    <citation type="journal article" date="2018" name="Cell">
        <title>The Chara Genome: Secondary Complexity and Implications for Plant Terrestrialization.</title>
        <authorList>
            <person name="Nishiyama T."/>
            <person name="Sakayama H."/>
            <person name="Vries J.D."/>
            <person name="Buschmann H."/>
            <person name="Saint-Marcoux D."/>
            <person name="Ullrich K.K."/>
            <person name="Haas F.B."/>
            <person name="Vanderstraeten L."/>
            <person name="Becker D."/>
            <person name="Lang D."/>
            <person name="Vosolsobe S."/>
            <person name="Rombauts S."/>
            <person name="Wilhelmsson P.K.I."/>
            <person name="Janitza P."/>
            <person name="Kern R."/>
            <person name="Heyl A."/>
            <person name="Rumpler F."/>
            <person name="Villalobos L.I.A.C."/>
            <person name="Clay J.M."/>
            <person name="Skokan R."/>
            <person name="Toyoda A."/>
            <person name="Suzuki Y."/>
            <person name="Kagoshima H."/>
            <person name="Schijlen E."/>
            <person name="Tajeshwar N."/>
            <person name="Catarino B."/>
            <person name="Hetherington A.J."/>
            <person name="Saltykova A."/>
            <person name="Bonnot C."/>
            <person name="Breuninger H."/>
            <person name="Symeonidi A."/>
            <person name="Radhakrishnan G.V."/>
            <person name="Van Nieuwerburgh F."/>
            <person name="Deforce D."/>
            <person name="Chang C."/>
            <person name="Karol K.G."/>
            <person name="Hedrich R."/>
            <person name="Ulvskov P."/>
            <person name="Glockner G."/>
            <person name="Delwiche C.F."/>
            <person name="Petrasek J."/>
            <person name="Van de Peer Y."/>
            <person name="Friml J."/>
            <person name="Beilby M."/>
            <person name="Dolan L."/>
            <person name="Kohara Y."/>
            <person name="Sugano S."/>
            <person name="Fujiyama A."/>
            <person name="Delaux P.-M."/>
            <person name="Quint M."/>
            <person name="TheiBen G."/>
            <person name="Hagemann M."/>
            <person name="Harholt J."/>
            <person name="Dunand C."/>
            <person name="Zachgo S."/>
            <person name="Langdale J."/>
            <person name="Maumus F."/>
            <person name="Straeten D.V.D."/>
            <person name="Gould S.B."/>
            <person name="Rensing S.A."/>
        </authorList>
    </citation>
    <scope>NUCLEOTIDE SEQUENCE [LARGE SCALE GENOMIC DNA]</scope>
    <source>
        <strain evidence="3 4">S276</strain>
    </source>
</reference>
<dbReference type="SMART" id="SM01123">
    <property type="entry name" value="DBP10CT"/>
    <property type="match status" value="1"/>
</dbReference>
<sequence length="379" mass="40566">MNCALFEKQGGIAEAADVMKRKREVHERVIAASHEKAKERERARLQNSRESDESEDESEDDDDEKKRSKARKSFRDEENYIGLSHQNQFVERELTISGKTGGESFGNPSMDAAVLDILPDEASGVAKKRATYHWDKRKKKYTRLLPGEKMTAAGKIKTESGVKVNKSQTGLYRKWQQRTKMKIPAVGTENEDERPSSAGGRMVGQGSRSGEEGRGFGRGRIGGGGGGSLKRKREDSGTHWKPKEELRNPDQVRKEKQKKIIKQRLVGKGRGRHDGGSWGREEGSGGGRHGGGGRGRGGGRHDGGGRGRGGGRHGGGGRGRGGGRHDGGSRGRGGGGGRGGGFKGKVGGGRGGGGMPKSGKPMKSFGRGGKFGSKGGKRK</sequence>